<feature type="signal peptide" evidence="2">
    <location>
        <begin position="1"/>
        <end position="19"/>
    </location>
</feature>
<keyword evidence="4" id="KW-1185">Reference proteome</keyword>
<evidence type="ECO:0000313" key="4">
    <source>
        <dbReference type="Proteomes" id="UP000187209"/>
    </source>
</evidence>
<dbReference type="AlphaFoldDB" id="A0A1R2BTK5"/>
<evidence type="ECO:0000313" key="3">
    <source>
        <dbReference type="EMBL" id="OMJ80142.1"/>
    </source>
</evidence>
<keyword evidence="2" id="KW-0732">Signal</keyword>
<reference evidence="3 4" key="1">
    <citation type="submission" date="2016-11" db="EMBL/GenBank/DDBJ databases">
        <title>The macronuclear genome of Stentor coeruleus: a giant cell with tiny introns.</title>
        <authorList>
            <person name="Slabodnick M."/>
            <person name="Ruby J.G."/>
            <person name="Reiff S.B."/>
            <person name="Swart E.C."/>
            <person name="Gosai S."/>
            <person name="Prabakaran S."/>
            <person name="Witkowska E."/>
            <person name="Larue G.E."/>
            <person name="Fisher S."/>
            <person name="Freeman R.M."/>
            <person name="Gunawardena J."/>
            <person name="Chu W."/>
            <person name="Stover N.A."/>
            <person name="Gregory B.D."/>
            <person name="Nowacki M."/>
            <person name="Derisi J."/>
            <person name="Roy S.W."/>
            <person name="Marshall W.F."/>
            <person name="Sood P."/>
        </authorList>
    </citation>
    <scope>NUCLEOTIDE SEQUENCE [LARGE SCALE GENOMIC DNA]</scope>
    <source>
        <strain evidence="3">WM001</strain>
    </source>
</reference>
<protein>
    <recommendedName>
        <fullName evidence="5">Saposin B-type domain-containing protein</fullName>
    </recommendedName>
</protein>
<dbReference type="Proteomes" id="UP000187209">
    <property type="component" value="Unassembled WGS sequence"/>
</dbReference>
<name>A0A1R2BTK5_9CILI</name>
<evidence type="ECO:0000256" key="1">
    <source>
        <dbReference type="SAM" id="Coils"/>
    </source>
</evidence>
<comment type="caution">
    <text evidence="3">The sequence shown here is derived from an EMBL/GenBank/DDBJ whole genome shotgun (WGS) entry which is preliminary data.</text>
</comment>
<keyword evidence="1" id="KW-0175">Coiled coil</keyword>
<dbReference type="OrthoDB" id="319119at2759"/>
<gene>
    <name evidence="3" type="ORF">SteCoe_19685</name>
</gene>
<dbReference type="PROSITE" id="PS51257">
    <property type="entry name" value="PROKAR_LIPOPROTEIN"/>
    <property type="match status" value="1"/>
</dbReference>
<organism evidence="3 4">
    <name type="scientific">Stentor coeruleus</name>
    <dbReference type="NCBI Taxonomy" id="5963"/>
    <lineage>
        <taxon>Eukaryota</taxon>
        <taxon>Sar</taxon>
        <taxon>Alveolata</taxon>
        <taxon>Ciliophora</taxon>
        <taxon>Postciliodesmatophora</taxon>
        <taxon>Heterotrichea</taxon>
        <taxon>Heterotrichida</taxon>
        <taxon>Stentoridae</taxon>
        <taxon>Stentor</taxon>
    </lineage>
</organism>
<evidence type="ECO:0000256" key="2">
    <source>
        <dbReference type="SAM" id="SignalP"/>
    </source>
</evidence>
<accession>A0A1R2BTK5</accession>
<dbReference type="EMBL" id="MPUH01000437">
    <property type="protein sequence ID" value="OMJ80142.1"/>
    <property type="molecule type" value="Genomic_DNA"/>
</dbReference>
<feature type="chain" id="PRO_5012435721" description="Saposin B-type domain-containing protein" evidence="2">
    <location>
        <begin position="20"/>
        <end position="153"/>
    </location>
</feature>
<sequence>MKSLLLLTIAFTVWSLSGCDHCVRLSQFNFDYVPLLQDGYCENDKSCENFLREVAYRYLSGKIEVNPCINDLHKPECSEFSMHICSEILQSSCSKGFLAPDPGLNHVETLQEQLQKLDEESAEVEEELKQEIARQKQKYLRIINRLSELQLGM</sequence>
<feature type="coiled-coil region" evidence="1">
    <location>
        <begin position="107"/>
        <end position="145"/>
    </location>
</feature>
<proteinExistence type="predicted"/>
<evidence type="ECO:0008006" key="5">
    <source>
        <dbReference type="Google" id="ProtNLM"/>
    </source>
</evidence>